<evidence type="ECO:0000256" key="1">
    <source>
        <dbReference type="SAM" id="MobiDB-lite"/>
    </source>
</evidence>
<dbReference type="AlphaFoldDB" id="A0A8J4SG34"/>
<comment type="caution">
    <text evidence="2">The sequence shown here is derived from an EMBL/GenBank/DDBJ whole genome shotgun (WGS) entry which is preliminary data.</text>
</comment>
<organism evidence="2 3">
    <name type="scientific">Paragonimus heterotremus</name>
    <dbReference type="NCBI Taxonomy" id="100268"/>
    <lineage>
        <taxon>Eukaryota</taxon>
        <taxon>Metazoa</taxon>
        <taxon>Spiralia</taxon>
        <taxon>Lophotrochozoa</taxon>
        <taxon>Platyhelminthes</taxon>
        <taxon>Trematoda</taxon>
        <taxon>Digenea</taxon>
        <taxon>Plagiorchiida</taxon>
        <taxon>Troglotremata</taxon>
        <taxon>Troglotrematidae</taxon>
        <taxon>Paragonimus</taxon>
    </lineage>
</organism>
<feature type="region of interest" description="Disordered" evidence="1">
    <location>
        <begin position="91"/>
        <end position="110"/>
    </location>
</feature>
<keyword evidence="3" id="KW-1185">Reference proteome</keyword>
<protein>
    <submittedName>
        <fullName evidence="2">Uncharacterized protein</fullName>
    </submittedName>
</protein>
<evidence type="ECO:0000313" key="3">
    <source>
        <dbReference type="Proteomes" id="UP000748531"/>
    </source>
</evidence>
<evidence type="ECO:0000313" key="2">
    <source>
        <dbReference type="EMBL" id="KAF5396348.1"/>
    </source>
</evidence>
<gene>
    <name evidence="2" type="ORF">PHET_10861</name>
</gene>
<accession>A0A8J4SG34</accession>
<name>A0A8J4SG34_9TREM</name>
<proteinExistence type="predicted"/>
<reference evidence="2" key="1">
    <citation type="submission" date="2019-05" db="EMBL/GenBank/DDBJ databases">
        <title>Annotation for the trematode Paragonimus heterotremus.</title>
        <authorList>
            <person name="Choi Y.-J."/>
        </authorList>
    </citation>
    <scope>NUCLEOTIDE SEQUENCE</scope>
    <source>
        <strain evidence="2">LC</strain>
    </source>
</reference>
<sequence>MGGSQKPENTTIGQDSDDIRYADVFGKPFTNDTGTNDQFSAWNYAVDRKICRLNPAMRTDCNGRDPECTLPHRTLGTGTGDCSSEMTITPEDISLSQEKQCCGHESQTKM</sequence>
<dbReference type="EMBL" id="LUCH01008413">
    <property type="protein sequence ID" value="KAF5396348.1"/>
    <property type="molecule type" value="Genomic_DNA"/>
</dbReference>
<dbReference type="Proteomes" id="UP000748531">
    <property type="component" value="Unassembled WGS sequence"/>
</dbReference>